<name>A0A6M3JTV4_9ZZZZ</name>
<reference evidence="1" key="1">
    <citation type="submission" date="2020-03" db="EMBL/GenBank/DDBJ databases">
        <title>The deep terrestrial virosphere.</title>
        <authorList>
            <person name="Holmfeldt K."/>
            <person name="Nilsson E."/>
            <person name="Simone D."/>
            <person name="Lopez-Fernandez M."/>
            <person name="Wu X."/>
            <person name="de Brujin I."/>
            <person name="Lundin D."/>
            <person name="Andersson A."/>
            <person name="Bertilsson S."/>
            <person name="Dopson M."/>
        </authorList>
    </citation>
    <scope>NUCLEOTIDE SEQUENCE</scope>
    <source>
        <strain evidence="1">MM415A02339</strain>
    </source>
</reference>
<gene>
    <name evidence="1" type="ORF">MM415A02339_0005</name>
</gene>
<dbReference type="AlphaFoldDB" id="A0A6M3JTV4"/>
<dbReference type="EMBL" id="MT142029">
    <property type="protein sequence ID" value="QJA73463.1"/>
    <property type="molecule type" value="Genomic_DNA"/>
</dbReference>
<sequence>MAQITFEKPEDIRKLIGLKIEDIAAGLKSGNSIITLMLSNPGAESKVGLEIISHPEFGRSGNVVVCNGALTFHSFDIEKAVQDDV</sequence>
<protein>
    <submittedName>
        <fullName evidence="1">Uncharacterized protein</fullName>
    </submittedName>
</protein>
<organism evidence="1">
    <name type="scientific">viral metagenome</name>
    <dbReference type="NCBI Taxonomy" id="1070528"/>
    <lineage>
        <taxon>unclassified sequences</taxon>
        <taxon>metagenomes</taxon>
        <taxon>organismal metagenomes</taxon>
    </lineage>
</organism>
<evidence type="ECO:0000313" key="1">
    <source>
        <dbReference type="EMBL" id="QJA73463.1"/>
    </source>
</evidence>
<accession>A0A6M3JTV4</accession>
<proteinExistence type="predicted"/>